<dbReference type="Gene3D" id="1.10.10.2910">
    <property type="match status" value="1"/>
</dbReference>
<dbReference type="InterPro" id="IPR010982">
    <property type="entry name" value="Lambda_DNA-bd_dom_sf"/>
</dbReference>
<dbReference type="SUPFAM" id="SSF47413">
    <property type="entry name" value="lambda repressor-like DNA-binding domains"/>
    <property type="match status" value="1"/>
</dbReference>
<organism evidence="3 4">
    <name type="scientific">Paracoccus aestuariivivens</name>
    <dbReference type="NCBI Taxonomy" id="1820333"/>
    <lineage>
        <taxon>Bacteria</taxon>
        <taxon>Pseudomonadati</taxon>
        <taxon>Pseudomonadota</taxon>
        <taxon>Alphaproteobacteria</taxon>
        <taxon>Rhodobacterales</taxon>
        <taxon>Paracoccaceae</taxon>
        <taxon>Paracoccus</taxon>
    </lineage>
</organism>
<evidence type="ECO:0000256" key="1">
    <source>
        <dbReference type="ARBA" id="ARBA00007227"/>
    </source>
</evidence>
<feature type="domain" description="HTH cro/C1-type" evidence="2">
    <location>
        <begin position="37"/>
        <end position="91"/>
    </location>
</feature>
<dbReference type="AlphaFoldDB" id="A0A6L6JD16"/>
<name>A0A6L6JD16_9RHOB</name>
<dbReference type="EMBL" id="WMIE01000014">
    <property type="protein sequence ID" value="MTH79406.1"/>
    <property type="molecule type" value="Genomic_DNA"/>
</dbReference>
<comment type="caution">
    <text evidence="3">The sequence shown here is derived from an EMBL/GenBank/DDBJ whole genome shotgun (WGS) entry which is preliminary data.</text>
</comment>
<accession>A0A6L6JD16</accession>
<comment type="similarity">
    <text evidence="1">Belongs to the short-chain fatty acyl-CoA assimilation regulator (ScfR) family.</text>
</comment>
<dbReference type="CDD" id="cd00093">
    <property type="entry name" value="HTH_XRE"/>
    <property type="match status" value="1"/>
</dbReference>
<protein>
    <submittedName>
        <fullName evidence="3">ImmA/IrrE family metallo-endopeptidase</fullName>
    </submittedName>
</protein>
<dbReference type="Proteomes" id="UP000478183">
    <property type="component" value="Unassembled WGS sequence"/>
</dbReference>
<dbReference type="InterPro" id="IPR052345">
    <property type="entry name" value="Rad_response_metalloprotease"/>
</dbReference>
<dbReference type="Gene3D" id="1.10.260.40">
    <property type="entry name" value="lambda repressor-like DNA-binding domains"/>
    <property type="match status" value="1"/>
</dbReference>
<dbReference type="InterPro" id="IPR010359">
    <property type="entry name" value="IrrE_HExxH"/>
</dbReference>
<evidence type="ECO:0000259" key="2">
    <source>
        <dbReference type="PROSITE" id="PS50943"/>
    </source>
</evidence>
<dbReference type="Pfam" id="PF01381">
    <property type="entry name" value="HTH_3"/>
    <property type="match status" value="1"/>
</dbReference>
<dbReference type="PANTHER" id="PTHR43236:SF1">
    <property type="entry name" value="BLL7220 PROTEIN"/>
    <property type="match status" value="1"/>
</dbReference>
<sequence>MKLRSGGRTMAAINNIIHISQAARGKHPGRLLIPARLTEARTAKKMTQSQLAAQIEVSRQSVSTYELGTKNPDPEVMVRIARVLQQPMTYFTREEIPSFGNRSTVFFRKTGADTKKRNQACAVHADWLVSAAATLANYAHLPQVDLPSFEPSGVGVCYTDDEIEESAESVRKHFNLNHGPISNVVRLLEAKGVIVCRQKMEGENVGAFSFWSGDRPFIYLASDRKSAARARFDAAHELGHLCLHRWIGEDEVDDADRLKEIEQEADRFAGAFLLPRKSFPNEVFSSRAEGFIELKSRWKVSIQAMAYRCKDLGVFDDRQITNIYKQISYKKWRTTEPLDGENGLPFEEPVVLRKLTDLLLDSGKVSAADVALEIGPSPDILSQILGTDRLRMGVESRADAPDLSLK</sequence>
<gene>
    <name evidence="3" type="ORF">GL286_16940</name>
</gene>
<dbReference type="PANTHER" id="PTHR43236">
    <property type="entry name" value="ANTITOXIN HIGA1"/>
    <property type="match status" value="1"/>
</dbReference>
<dbReference type="SMART" id="SM00530">
    <property type="entry name" value="HTH_XRE"/>
    <property type="match status" value="1"/>
</dbReference>
<evidence type="ECO:0000313" key="3">
    <source>
        <dbReference type="EMBL" id="MTH79406.1"/>
    </source>
</evidence>
<reference evidence="3 4" key="1">
    <citation type="submission" date="2019-11" db="EMBL/GenBank/DDBJ databases">
        <authorList>
            <person name="Dong K."/>
        </authorList>
    </citation>
    <scope>NUCLEOTIDE SEQUENCE [LARGE SCALE GENOMIC DNA]</scope>
    <source>
        <strain evidence="3 4">NBRC 111993</strain>
    </source>
</reference>
<dbReference type="Pfam" id="PF06114">
    <property type="entry name" value="Peptidase_M78"/>
    <property type="match status" value="1"/>
</dbReference>
<evidence type="ECO:0000313" key="4">
    <source>
        <dbReference type="Proteomes" id="UP000478183"/>
    </source>
</evidence>
<proteinExistence type="inferred from homology"/>
<dbReference type="InterPro" id="IPR001387">
    <property type="entry name" value="Cro/C1-type_HTH"/>
</dbReference>
<dbReference type="OrthoDB" id="9794834at2"/>
<dbReference type="GO" id="GO:0003677">
    <property type="term" value="F:DNA binding"/>
    <property type="evidence" value="ECO:0007669"/>
    <property type="project" value="InterPro"/>
</dbReference>
<dbReference type="PROSITE" id="PS50943">
    <property type="entry name" value="HTH_CROC1"/>
    <property type="match status" value="1"/>
</dbReference>
<keyword evidence="4" id="KW-1185">Reference proteome</keyword>